<keyword evidence="5 6" id="KW-0238">DNA-binding</keyword>
<comment type="similarity">
    <text evidence="6">Belongs to the NucS endonuclease family.</text>
</comment>
<keyword evidence="1 6" id="KW-0963">Cytoplasm</keyword>
<dbReference type="PANTHER" id="PTHR38814">
    <property type="entry name" value="ENDONUCLEASE NUCS"/>
    <property type="match status" value="1"/>
</dbReference>
<accession>A0A135Z589</accession>
<dbReference type="InterPro" id="IPR002793">
    <property type="entry name" value="Endonuclease_NucS"/>
</dbReference>
<evidence type="ECO:0000256" key="2">
    <source>
        <dbReference type="ARBA" id="ARBA00022722"/>
    </source>
</evidence>
<protein>
    <recommendedName>
        <fullName evidence="6">Endonuclease NucS</fullName>
        <ecNumber evidence="6">3.1.-.-</ecNumber>
    </recommendedName>
</protein>
<dbReference type="NCBIfam" id="NF002876">
    <property type="entry name" value="PRK03298.1"/>
    <property type="match status" value="1"/>
</dbReference>
<dbReference type="Pfam" id="PF01939">
    <property type="entry name" value="NucS_C"/>
    <property type="match status" value="1"/>
</dbReference>
<dbReference type="Pfam" id="PF21003">
    <property type="entry name" value="NucS_N"/>
    <property type="match status" value="1"/>
</dbReference>
<feature type="domain" description="Endonuclease NucS N-terminal PH-like" evidence="8">
    <location>
        <begin position="2"/>
        <end position="61"/>
    </location>
</feature>
<evidence type="ECO:0000259" key="8">
    <source>
        <dbReference type="Pfam" id="PF21003"/>
    </source>
</evidence>
<dbReference type="RefSeq" id="WP_075523673.1">
    <property type="nucleotide sequence ID" value="NZ_KQ961867.1"/>
</dbReference>
<dbReference type="AlphaFoldDB" id="A0A135Z589"/>
<dbReference type="CDD" id="cd22341">
    <property type="entry name" value="NucS-like"/>
    <property type="match status" value="1"/>
</dbReference>
<dbReference type="GO" id="GO:0000014">
    <property type="term" value="F:single-stranded DNA endodeoxyribonuclease activity"/>
    <property type="evidence" value="ECO:0007669"/>
    <property type="project" value="UniProtKB-UniRule"/>
</dbReference>
<keyword evidence="3 6" id="KW-0255">Endonuclease</keyword>
<feature type="domain" description="Endonuclease NucS C-terminal" evidence="7">
    <location>
        <begin position="186"/>
        <end position="306"/>
    </location>
</feature>
<gene>
    <name evidence="6" type="primary">nucS</name>
    <name evidence="9" type="ORF">HMPREF3230_00877</name>
</gene>
<dbReference type="PANTHER" id="PTHR38814:SF1">
    <property type="entry name" value="ENDONUCLEASE NUCS"/>
    <property type="match status" value="1"/>
</dbReference>
<evidence type="ECO:0000256" key="4">
    <source>
        <dbReference type="ARBA" id="ARBA00022801"/>
    </source>
</evidence>
<evidence type="ECO:0000313" key="9">
    <source>
        <dbReference type="EMBL" id="KXI16830.1"/>
    </source>
</evidence>
<dbReference type="GO" id="GO:0003677">
    <property type="term" value="F:DNA binding"/>
    <property type="evidence" value="ECO:0007669"/>
    <property type="project" value="UniProtKB-KW"/>
</dbReference>
<keyword evidence="4 6" id="KW-0378">Hydrolase</keyword>
<comment type="caution">
    <text evidence="9">The sequence shown here is derived from an EMBL/GenBank/DDBJ whole genome shotgun (WGS) entry which is preliminary data.</text>
</comment>
<dbReference type="PATRIC" id="fig|2702.101.peg.853"/>
<comment type="subcellular location">
    <subcellularLocation>
        <location evidence="6">Cytoplasm</location>
    </subcellularLocation>
</comment>
<dbReference type="Gene3D" id="2.70.180.20">
    <property type="match status" value="1"/>
</dbReference>
<dbReference type="EMBL" id="LSRC01000036">
    <property type="protein sequence ID" value="KXI16830.1"/>
    <property type="molecule type" value="Genomic_DNA"/>
</dbReference>
<evidence type="ECO:0000256" key="1">
    <source>
        <dbReference type="ARBA" id="ARBA00022490"/>
    </source>
</evidence>
<dbReference type="GO" id="GO:0005737">
    <property type="term" value="C:cytoplasm"/>
    <property type="evidence" value="ECO:0007669"/>
    <property type="project" value="UniProtKB-SubCell"/>
</dbReference>
<keyword evidence="2 6" id="KW-0540">Nuclease</keyword>
<evidence type="ECO:0000313" key="10">
    <source>
        <dbReference type="Proteomes" id="UP000070505"/>
    </source>
</evidence>
<evidence type="ECO:0000256" key="6">
    <source>
        <dbReference type="HAMAP-Rule" id="MF_00722"/>
    </source>
</evidence>
<dbReference type="Proteomes" id="UP000070505">
    <property type="component" value="Unassembled WGS sequence"/>
</dbReference>
<dbReference type="HAMAP" id="MF_00722">
    <property type="entry name" value="NucS"/>
    <property type="match status" value="1"/>
</dbReference>
<comment type="function">
    <text evidence="6">Cleaves both 3' and 5' ssDNA extremities of branched DNA structures.</text>
</comment>
<dbReference type="InterPro" id="IPR048301">
    <property type="entry name" value="NucS_C"/>
</dbReference>
<dbReference type="Gene3D" id="3.40.1350.10">
    <property type="match status" value="1"/>
</dbReference>
<proteinExistence type="inferred from homology"/>
<evidence type="ECO:0000256" key="3">
    <source>
        <dbReference type="ARBA" id="ARBA00022759"/>
    </source>
</evidence>
<dbReference type="InterPro" id="IPR049173">
    <property type="entry name" value="NucS_N_sf"/>
</dbReference>
<evidence type="ECO:0000256" key="5">
    <source>
        <dbReference type="ARBA" id="ARBA00023125"/>
    </source>
</evidence>
<reference evidence="9 10" key="1">
    <citation type="submission" date="2016-02" db="EMBL/GenBank/DDBJ databases">
        <authorList>
            <person name="Wen L."/>
            <person name="He K."/>
            <person name="Yang H."/>
        </authorList>
    </citation>
    <scope>NUCLEOTIDE SEQUENCE [LARGE SCALE GENOMIC DNA]</scope>
    <source>
        <strain evidence="9 10">CMW7778B</strain>
    </source>
</reference>
<organism evidence="9 10">
    <name type="scientific">Gardnerella vaginalis</name>
    <dbReference type="NCBI Taxonomy" id="2702"/>
    <lineage>
        <taxon>Bacteria</taxon>
        <taxon>Bacillati</taxon>
        <taxon>Actinomycetota</taxon>
        <taxon>Actinomycetes</taxon>
        <taxon>Bifidobacteriales</taxon>
        <taxon>Bifidobacteriaceae</taxon>
        <taxon>Gardnerella</taxon>
    </lineage>
</organism>
<dbReference type="InterPro" id="IPR011856">
    <property type="entry name" value="tRNA_endonuc-like_dom_sf"/>
</dbReference>
<evidence type="ECO:0000259" key="7">
    <source>
        <dbReference type="Pfam" id="PF01939"/>
    </source>
</evidence>
<sequence>MRIIVADCSAEYSGRLNASLPAAKRVLLIKADGSVLIFSELGSYKPLNWMAAPCTTRVEHVAQGMRSNNNNVENDRNNMKEISGAGVSGALVSEGEISGDEVTGAGVNEDRVSGDVVNDSSYKVKGDEDDLRISENLYDDCNFCDGDVLKVAAKKGKDLLTIILHHVYDDQSHDLGEDPGLIKDGVEDHLQRYLAEQIERIGKGASLIRREYPTAIGPVDIMAVDADGVHVAIEIKRHGGIDGVEQLTRYCELLNRDPLLKPVRGVFAAQTITPQARVLAQDRGFTCLILDYDDMRDTKSNELRLF</sequence>
<name>A0A135Z589_GARVA</name>
<dbReference type="InterPro" id="IPR048302">
    <property type="entry name" value="NucS_N"/>
</dbReference>
<dbReference type="EC" id="3.1.-.-" evidence="6"/>